<evidence type="ECO:0000259" key="1">
    <source>
        <dbReference type="SMART" id="SM00849"/>
    </source>
</evidence>
<dbReference type="Gene3D" id="3.60.15.10">
    <property type="entry name" value="Ribonuclease Z/Hydroxyacylglutathione hydrolase-like"/>
    <property type="match status" value="1"/>
</dbReference>
<protein>
    <recommendedName>
        <fullName evidence="1">Metallo-beta-lactamase domain-containing protein</fullName>
    </recommendedName>
</protein>
<reference evidence="2 3" key="1">
    <citation type="submission" date="2012-08" db="EMBL/GenBank/DDBJ databases">
        <title>Whole genome shotgun sequence of Kineosphaera limosa NBRC 100340.</title>
        <authorList>
            <person name="Yoshida I."/>
            <person name="Isaki S."/>
            <person name="Hosoyama A."/>
            <person name="Tsuchikane K."/>
            <person name="Katsumata H."/>
            <person name="Ando Y."/>
            <person name="Ohji S."/>
            <person name="Hamada M."/>
            <person name="Tamura T."/>
            <person name="Yamazoe A."/>
            <person name="Yamazaki S."/>
            <person name="Fujita N."/>
        </authorList>
    </citation>
    <scope>NUCLEOTIDE SEQUENCE [LARGE SCALE GENOMIC DNA]</scope>
    <source>
        <strain evidence="2 3">NBRC 100340</strain>
    </source>
</reference>
<dbReference type="InterPro" id="IPR050855">
    <property type="entry name" value="NDM-1-like"/>
</dbReference>
<dbReference type="AlphaFoldDB" id="K6X0S1"/>
<accession>K6X0S1</accession>
<feature type="domain" description="Metallo-beta-lactamase" evidence="1">
    <location>
        <begin position="21"/>
        <end position="205"/>
    </location>
</feature>
<dbReference type="SUPFAM" id="SSF56281">
    <property type="entry name" value="Metallo-hydrolase/oxidoreductase"/>
    <property type="match status" value="1"/>
</dbReference>
<sequence>MSTAPIVHPFSGKFVELPWDHVHAYVVELENSVVVVDTTLALSSATELRTMAESFGKPIAAVLLTHGHPDHYVGMAKFSDVPRYSTKGVYDFALREDVAKAAIAKTLFGDEFPDERVFPDHFVVDQDELTFDGVTFTVTDLGPGESDDDTMWSFTHDGIVHAFLGDIVSFGCHTFFRDGHTADWLRTLDRLERELPADARIYLGHGPVPAPVGVFDWQRQYIALWRQSVAALSAVEALEASRETQERLIATMKEYLDSDATLFLLDYELEHSIPETWKQLRESH</sequence>
<organism evidence="2 3">
    <name type="scientific">Kineosphaera limosa NBRC 100340</name>
    <dbReference type="NCBI Taxonomy" id="1184609"/>
    <lineage>
        <taxon>Bacteria</taxon>
        <taxon>Bacillati</taxon>
        <taxon>Actinomycetota</taxon>
        <taxon>Actinomycetes</taxon>
        <taxon>Micrococcales</taxon>
        <taxon>Dermatophilaceae</taxon>
        <taxon>Kineosphaera</taxon>
    </lineage>
</organism>
<name>K6X0S1_9MICO</name>
<dbReference type="PANTHER" id="PTHR42951">
    <property type="entry name" value="METALLO-BETA-LACTAMASE DOMAIN-CONTAINING"/>
    <property type="match status" value="1"/>
</dbReference>
<gene>
    <name evidence="2" type="ORF">KILIM_090_00150</name>
</gene>
<dbReference type="OrthoDB" id="2273115at2"/>
<evidence type="ECO:0000313" key="3">
    <source>
        <dbReference type="Proteomes" id="UP000008366"/>
    </source>
</evidence>
<dbReference type="eggNOG" id="COG0491">
    <property type="taxonomic scope" value="Bacteria"/>
</dbReference>
<dbReference type="Pfam" id="PF00753">
    <property type="entry name" value="Lactamase_B"/>
    <property type="match status" value="1"/>
</dbReference>
<dbReference type="InterPro" id="IPR036866">
    <property type="entry name" value="RibonucZ/Hydroxyglut_hydro"/>
</dbReference>
<dbReference type="STRING" id="1184609.KILIM_090_00150"/>
<proteinExistence type="predicted"/>
<keyword evidence="3" id="KW-1185">Reference proteome</keyword>
<evidence type="ECO:0000313" key="2">
    <source>
        <dbReference type="EMBL" id="GAB97962.1"/>
    </source>
</evidence>
<comment type="caution">
    <text evidence="2">The sequence shown here is derived from an EMBL/GenBank/DDBJ whole genome shotgun (WGS) entry which is preliminary data.</text>
</comment>
<dbReference type="EMBL" id="BAHD01000090">
    <property type="protein sequence ID" value="GAB97962.1"/>
    <property type="molecule type" value="Genomic_DNA"/>
</dbReference>
<dbReference type="RefSeq" id="WP_006594494.1">
    <property type="nucleotide sequence ID" value="NZ_BAHD01000090.1"/>
</dbReference>
<dbReference type="InterPro" id="IPR001279">
    <property type="entry name" value="Metallo-B-lactamas"/>
</dbReference>
<dbReference type="SMART" id="SM00849">
    <property type="entry name" value="Lactamase_B"/>
    <property type="match status" value="1"/>
</dbReference>
<dbReference type="Proteomes" id="UP000008366">
    <property type="component" value="Unassembled WGS sequence"/>
</dbReference>
<dbReference type="PANTHER" id="PTHR42951:SF4">
    <property type="entry name" value="ACYL-COENZYME A THIOESTERASE MBLAC2"/>
    <property type="match status" value="1"/>
</dbReference>